<keyword evidence="2" id="KW-1185">Reference proteome</keyword>
<dbReference type="Proteomes" id="UP000827296">
    <property type="component" value="Segment"/>
</dbReference>
<name>A0AAE8BFZ2_9CAUD</name>
<reference evidence="1 2" key="1">
    <citation type="journal article" date="2022" name="Viruses">
        <title>Two Novel Lytic Bacteriophages Infecting Enterococcus spp. Are Promising Candidates for Targeted Antibacterial Therapy.</title>
        <authorList>
            <person name="Tkachev P.V."/>
            <person name="Pchelin I.M."/>
            <person name="Azarov D.V."/>
            <person name="Gorshkov A.N."/>
            <person name="Shamova O.V."/>
            <person name="Dmitriev A.V."/>
            <person name="Goncharov A.E."/>
        </authorList>
    </citation>
    <scope>NUCLEOTIDE SEQUENCE [LARGE SCALE GENOMIC DNA]</scope>
</reference>
<evidence type="ECO:0000313" key="1">
    <source>
        <dbReference type="EMBL" id="QYI86561.1"/>
    </source>
</evidence>
<evidence type="ECO:0000313" key="2">
    <source>
        <dbReference type="Proteomes" id="UP000827296"/>
    </source>
</evidence>
<sequence>MIELFKDNLTLDEMSDIWYGWDNEGLLYGWENGEAGEAYALLYENGYNMDSIKVLHEAFDTIGELIGAI</sequence>
<protein>
    <submittedName>
        <fullName evidence="1">Uncharacterized protein</fullName>
    </submittedName>
</protein>
<dbReference type="EMBL" id="MZ333457">
    <property type="protein sequence ID" value="QYI86561.1"/>
    <property type="molecule type" value="Genomic_DNA"/>
</dbReference>
<organism evidence="1 2">
    <name type="scientific">Enterococcus phage SSsP-1</name>
    <dbReference type="NCBI Taxonomy" id="2859527"/>
    <lineage>
        <taxon>Viruses</taxon>
        <taxon>Duplodnaviria</taxon>
        <taxon>Heunggongvirae</taxon>
        <taxon>Uroviricota</taxon>
        <taxon>Caudoviricetes</taxon>
        <taxon>Saphexavirus</taxon>
        <taxon>Saphexavirus SSsP1</taxon>
    </lineage>
</organism>
<proteinExistence type="predicted"/>
<accession>A0AAE8BFZ2</accession>